<evidence type="ECO:0000313" key="12">
    <source>
        <dbReference type="Proteomes" id="UP000054270"/>
    </source>
</evidence>
<reference evidence="12" key="1">
    <citation type="submission" date="2014-04" db="EMBL/GenBank/DDBJ databases">
        <title>Evolutionary Origins and Diversification of the Mycorrhizal Mutualists.</title>
        <authorList>
            <consortium name="DOE Joint Genome Institute"/>
            <consortium name="Mycorrhizal Genomics Consortium"/>
            <person name="Kohler A."/>
            <person name="Kuo A."/>
            <person name="Nagy L.G."/>
            <person name="Floudas D."/>
            <person name="Copeland A."/>
            <person name="Barry K.W."/>
            <person name="Cichocki N."/>
            <person name="Veneault-Fourrey C."/>
            <person name="LaButti K."/>
            <person name="Lindquist E.A."/>
            <person name="Lipzen A."/>
            <person name="Lundell T."/>
            <person name="Morin E."/>
            <person name="Murat C."/>
            <person name="Riley R."/>
            <person name="Ohm R."/>
            <person name="Sun H."/>
            <person name="Tunlid A."/>
            <person name="Henrissat B."/>
            <person name="Grigoriev I.V."/>
            <person name="Hibbett D.S."/>
            <person name="Martin F."/>
        </authorList>
    </citation>
    <scope>NUCLEOTIDE SEQUENCE [LARGE SCALE GENOMIC DNA]</scope>
    <source>
        <strain evidence="12">FD-334 SS-4</strain>
    </source>
</reference>
<dbReference type="EMBL" id="KN817523">
    <property type="protein sequence ID" value="KJA27868.1"/>
    <property type="molecule type" value="Genomic_DNA"/>
</dbReference>
<comment type="subcellular location">
    <subcellularLocation>
        <location evidence="2 10">Cell membrane</location>
        <topology evidence="2 10">Multi-pass membrane protein</topology>
    </subcellularLocation>
</comment>
<keyword evidence="4 10" id="KW-1003">Cell membrane</keyword>
<evidence type="ECO:0000313" key="11">
    <source>
        <dbReference type="EMBL" id="KJA27868.1"/>
    </source>
</evidence>
<name>A0A0D2MV40_HYPSF</name>
<evidence type="ECO:0000256" key="10">
    <source>
        <dbReference type="RuleBase" id="RU366035"/>
    </source>
</evidence>
<feature type="transmembrane region" description="Helical" evidence="10">
    <location>
        <begin position="602"/>
        <end position="627"/>
    </location>
</feature>
<evidence type="ECO:0000256" key="1">
    <source>
        <dbReference type="ARBA" id="ARBA00002512"/>
    </source>
</evidence>
<feature type="non-terminal residue" evidence="11">
    <location>
        <position position="629"/>
    </location>
</feature>
<dbReference type="PANTHER" id="PTHR31030">
    <property type="entry name" value="PLASMA MEMBRANE FUSION PROTEIN PRM1"/>
    <property type="match status" value="1"/>
</dbReference>
<evidence type="ECO:0000256" key="8">
    <source>
        <dbReference type="ARBA" id="ARBA00023136"/>
    </source>
</evidence>
<dbReference type="GO" id="GO:0043332">
    <property type="term" value="C:mating projection tip"/>
    <property type="evidence" value="ECO:0007669"/>
    <property type="project" value="UniProtKB-UniRule"/>
</dbReference>
<comment type="similarity">
    <text evidence="3 10">Belongs to the PRM1 family.</text>
</comment>
<feature type="transmembrane region" description="Helical" evidence="10">
    <location>
        <begin position="293"/>
        <end position="315"/>
    </location>
</feature>
<protein>
    <recommendedName>
        <fullName evidence="10">Plasma membrane fusion protein PRM1</fullName>
    </recommendedName>
</protein>
<feature type="transmembrane region" description="Helical" evidence="10">
    <location>
        <begin position="399"/>
        <end position="421"/>
    </location>
</feature>
<keyword evidence="5 10" id="KW-0812">Transmembrane</keyword>
<proteinExistence type="inferred from homology"/>
<keyword evidence="9" id="KW-0325">Glycoprotein</keyword>
<sequence length="629" mass="67950">MSGAQSTIYDARSSTTSLTPYLTLPHLLSLTWLAYPILSLIFVAFRLQLSLADAQNAINSTKSDLIASCKAAETAATSAASMPRFLALATNQQYADAVNGTLNGARATLILALTVMEAIINFLIDIYRSTFLCFLELIVQSGIAVLIGAVQAINDVLQSVASSVRSSIQSDISGINSLINSINKVNPLGSIPQITVPDLSGLQNVTLPASFQQALTNLNNSIPSVADIKNQVEGLIDTPFELVKQDINATFANITLTPDGLPVPELNTISFCGQLDTSVIDDIGHDLIKLVKIGIVIIVLIALFLVGLNCLLTWYKWRCMKNHLEYTRQAWSTDPTMIHVKAPVSPQITLSDHNLIMLQANSEHPLITRIMNTLSSRFNLTPTQHTHTQWLLHYISYRPALACLLIGVFGILSVQIQLWALGPLVAKYQDRAAAATTDFSTTIANSINDSMYNQSSVYANDINGRIDIIQSTVNDGLFGWVNGTTTTLNTTLNNFYTDVQNVVTTVFGNTILAAPANAFLACFIGSKVDALENALTFLHDNLNIDIPRVNQSVLVLSPASVNEAAQPIALAALGGNTTSTDDGGLVGRLVDSYAASLRKERIMFAVFIALWGLVVLMGLSVVLWHAYGK</sequence>
<accession>A0A0D2MV40</accession>
<evidence type="ECO:0000256" key="2">
    <source>
        <dbReference type="ARBA" id="ARBA00004651"/>
    </source>
</evidence>
<dbReference type="OrthoDB" id="10248838at2759"/>
<keyword evidence="6 10" id="KW-0184">Conjugation</keyword>
<keyword evidence="12" id="KW-1185">Reference proteome</keyword>
<dbReference type="AlphaFoldDB" id="A0A0D2MV40"/>
<evidence type="ECO:0000256" key="9">
    <source>
        <dbReference type="ARBA" id="ARBA00023180"/>
    </source>
</evidence>
<feature type="transmembrane region" description="Helical" evidence="10">
    <location>
        <begin position="27"/>
        <end position="45"/>
    </location>
</feature>
<dbReference type="GO" id="GO:0032220">
    <property type="term" value="P:plasma membrane fusion involved in cytogamy"/>
    <property type="evidence" value="ECO:0007669"/>
    <property type="project" value="TreeGrafter"/>
</dbReference>
<keyword evidence="7 10" id="KW-1133">Transmembrane helix</keyword>
<organism evidence="11 12">
    <name type="scientific">Hypholoma sublateritium (strain FD-334 SS-4)</name>
    <dbReference type="NCBI Taxonomy" id="945553"/>
    <lineage>
        <taxon>Eukaryota</taxon>
        <taxon>Fungi</taxon>
        <taxon>Dikarya</taxon>
        <taxon>Basidiomycota</taxon>
        <taxon>Agaricomycotina</taxon>
        <taxon>Agaricomycetes</taxon>
        <taxon>Agaricomycetidae</taxon>
        <taxon>Agaricales</taxon>
        <taxon>Agaricineae</taxon>
        <taxon>Strophariaceae</taxon>
        <taxon>Hypholoma</taxon>
    </lineage>
</organism>
<dbReference type="OMA" id="NVFGWVN"/>
<evidence type="ECO:0000256" key="4">
    <source>
        <dbReference type="ARBA" id="ARBA00022475"/>
    </source>
</evidence>
<evidence type="ECO:0000256" key="3">
    <source>
        <dbReference type="ARBA" id="ARBA00010780"/>
    </source>
</evidence>
<dbReference type="Proteomes" id="UP000054270">
    <property type="component" value="Unassembled WGS sequence"/>
</dbReference>
<dbReference type="STRING" id="945553.A0A0D2MV40"/>
<evidence type="ECO:0000256" key="6">
    <source>
        <dbReference type="ARBA" id="ARBA00022971"/>
    </source>
</evidence>
<evidence type="ECO:0000256" key="5">
    <source>
        <dbReference type="ARBA" id="ARBA00022692"/>
    </source>
</evidence>
<dbReference type="PANTHER" id="PTHR31030:SF1">
    <property type="entry name" value="PLASMA MEMBRANE FUSION PROTEIN PRM1"/>
    <property type="match status" value="1"/>
</dbReference>
<comment type="caution">
    <text evidence="10">Lacks conserved residue(s) required for the propagation of feature annotation.</text>
</comment>
<dbReference type="GO" id="GO:0005886">
    <property type="term" value="C:plasma membrane"/>
    <property type="evidence" value="ECO:0007669"/>
    <property type="project" value="UniProtKB-SubCell"/>
</dbReference>
<keyword evidence="8 10" id="KW-0472">Membrane</keyword>
<gene>
    <name evidence="11" type="ORF">HYPSUDRAFT_130583</name>
</gene>
<evidence type="ECO:0000256" key="7">
    <source>
        <dbReference type="ARBA" id="ARBA00022989"/>
    </source>
</evidence>
<dbReference type="InterPro" id="IPR026777">
    <property type="entry name" value="PRM1"/>
</dbReference>
<comment type="function">
    <text evidence="1 10">Involved in cell fusion during mating by stabilizing the plasma membrane fusion event.</text>
</comment>